<dbReference type="Gene3D" id="3.90.80.10">
    <property type="entry name" value="Inorganic pyrophosphatase"/>
    <property type="match status" value="1"/>
</dbReference>
<dbReference type="Pfam" id="PF00719">
    <property type="entry name" value="Pyrophosphatase"/>
    <property type="match status" value="1"/>
</dbReference>
<dbReference type="KEGG" id="msw:MSSIT_2729"/>
<organism evidence="6 7">
    <name type="scientific">Methanosarcina siciliae T4/M</name>
    <dbReference type="NCBI Taxonomy" id="1434120"/>
    <lineage>
        <taxon>Archaea</taxon>
        <taxon>Methanobacteriati</taxon>
        <taxon>Methanobacteriota</taxon>
        <taxon>Stenosarchaea group</taxon>
        <taxon>Methanomicrobia</taxon>
        <taxon>Methanosarcinales</taxon>
        <taxon>Methanosarcinaceae</taxon>
        <taxon>Methanosarcina</taxon>
    </lineage>
</organism>
<sequence>MIKNTKEYLNKIVHIEMDRPLGSFHPRYGFRYEINYGFVPNTVSGDGEEIDAYVMGVNEPLEEFDGKCVAIICRSEEDDDKLVVIPEELGDISDEEIIKATYFQEKRYHITINR</sequence>
<evidence type="ECO:0000313" key="6">
    <source>
        <dbReference type="EMBL" id="AKB29448.1"/>
    </source>
</evidence>
<keyword evidence="4" id="KW-0378">Hydrolase</keyword>
<dbReference type="GO" id="GO:0006796">
    <property type="term" value="P:phosphate-containing compound metabolic process"/>
    <property type="evidence" value="ECO:0007669"/>
    <property type="project" value="InterPro"/>
</dbReference>
<comment type="cofactor">
    <cofactor evidence="1">
        <name>Mg(2+)</name>
        <dbReference type="ChEBI" id="CHEBI:18420"/>
    </cofactor>
</comment>
<dbReference type="HOGENOM" id="CLU_160633_0_0_2"/>
<dbReference type="GO" id="GO:0005737">
    <property type="term" value="C:cytoplasm"/>
    <property type="evidence" value="ECO:0007669"/>
    <property type="project" value="InterPro"/>
</dbReference>
<dbReference type="PATRIC" id="fig|1434120.4.peg.3573"/>
<gene>
    <name evidence="6" type="ORF">MSSIT_2729</name>
</gene>
<dbReference type="Proteomes" id="UP000033111">
    <property type="component" value="Chromosome"/>
</dbReference>
<evidence type="ECO:0000313" key="7">
    <source>
        <dbReference type="Proteomes" id="UP000033111"/>
    </source>
</evidence>
<proteinExistence type="predicted"/>
<dbReference type="GeneID" id="24861623"/>
<dbReference type="GO" id="GO:0000287">
    <property type="term" value="F:magnesium ion binding"/>
    <property type="evidence" value="ECO:0007669"/>
    <property type="project" value="InterPro"/>
</dbReference>
<dbReference type="EMBL" id="CP009506">
    <property type="protein sequence ID" value="AKB29448.1"/>
    <property type="molecule type" value="Genomic_DNA"/>
</dbReference>
<name>A0A0E3P6R7_9EURY</name>
<keyword evidence="3" id="KW-0479">Metal-binding</keyword>
<dbReference type="InterPro" id="IPR036649">
    <property type="entry name" value="Pyrophosphatase_sf"/>
</dbReference>
<evidence type="ECO:0000256" key="4">
    <source>
        <dbReference type="ARBA" id="ARBA00022801"/>
    </source>
</evidence>
<evidence type="ECO:0000256" key="3">
    <source>
        <dbReference type="ARBA" id="ARBA00022723"/>
    </source>
</evidence>
<dbReference type="AlphaFoldDB" id="A0A0E3P6R7"/>
<keyword evidence="5" id="KW-0460">Magnesium</keyword>
<dbReference type="RefSeq" id="WP_048173267.1">
    <property type="nucleotide sequence ID" value="NZ_CP009506.1"/>
</dbReference>
<reference evidence="6 7" key="1">
    <citation type="submission" date="2014-07" db="EMBL/GenBank/DDBJ databases">
        <title>Methanogenic archaea and the global carbon cycle.</title>
        <authorList>
            <person name="Henriksen J.R."/>
            <person name="Luke J."/>
            <person name="Reinhart S."/>
            <person name="Benedict M.N."/>
            <person name="Youngblut N.D."/>
            <person name="Metcalf M.E."/>
            <person name="Whitaker R.J."/>
            <person name="Metcalf W.W."/>
        </authorList>
    </citation>
    <scope>NUCLEOTIDE SEQUENCE [LARGE SCALE GENOMIC DNA]</scope>
    <source>
        <strain evidence="6 7">T4/M</strain>
    </source>
</reference>
<keyword evidence="7" id="KW-1185">Reference proteome</keyword>
<dbReference type="GO" id="GO:0004427">
    <property type="term" value="F:inorganic diphosphate phosphatase activity"/>
    <property type="evidence" value="ECO:0007669"/>
    <property type="project" value="UniProtKB-EC"/>
</dbReference>
<evidence type="ECO:0000256" key="2">
    <source>
        <dbReference type="ARBA" id="ARBA00012146"/>
    </source>
</evidence>
<dbReference type="SUPFAM" id="SSF50324">
    <property type="entry name" value="Inorganic pyrophosphatase"/>
    <property type="match status" value="1"/>
</dbReference>
<dbReference type="InterPro" id="IPR008162">
    <property type="entry name" value="Pyrophosphatase"/>
</dbReference>
<evidence type="ECO:0000256" key="5">
    <source>
        <dbReference type="ARBA" id="ARBA00022842"/>
    </source>
</evidence>
<accession>A0A0E3P6R7</accession>
<evidence type="ECO:0000256" key="1">
    <source>
        <dbReference type="ARBA" id="ARBA00001946"/>
    </source>
</evidence>
<dbReference type="EC" id="3.6.1.1" evidence="2"/>
<protein>
    <recommendedName>
        <fullName evidence="2">inorganic diphosphatase</fullName>
        <ecNumber evidence="2">3.6.1.1</ecNumber>
    </recommendedName>
</protein>